<protein>
    <submittedName>
        <fullName evidence="1">Uncharacterized protein</fullName>
    </submittedName>
</protein>
<reference evidence="1 2" key="1">
    <citation type="journal article" date="2012" name="Int. J. Syst. Evol. Microbiol.">
        <title>Shewanella dokdonensis sp. nov., isolated from seawater.</title>
        <authorList>
            <person name="Sung H.R."/>
            <person name="Yoon J.H."/>
            <person name="Ghim S.Y."/>
        </authorList>
    </citation>
    <scope>NUCLEOTIDE SEQUENCE [LARGE SCALE GENOMIC DNA]</scope>
    <source>
        <strain evidence="1 2">DSM 23626</strain>
    </source>
</reference>
<sequence>MKLAIDAAGARLDSDLAALGAIKELLKMCPPQHQINANAMGHLLEVMQTQLEQDARVIEQLTGGILS</sequence>
<gene>
    <name evidence="1" type="ORF">KHX94_00165</name>
</gene>
<evidence type="ECO:0000313" key="1">
    <source>
        <dbReference type="EMBL" id="QVK23297.1"/>
    </source>
</evidence>
<proteinExistence type="predicted"/>
<dbReference type="EMBL" id="CP074572">
    <property type="protein sequence ID" value="QVK23297.1"/>
    <property type="molecule type" value="Genomic_DNA"/>
</dbReference>
<name>A0ABX8DEY0_9GAMM</name>
<evidence type="ECO:0000313" key="2">
    <source>
        <dbReference type="Proteomes" id="UP000676428"/>
    </source>
</evidence>
<accession>A0ABX8DEY0</accession>
<dbReference type="Proteomes" id="UP000676428">
    <property type="component" value="Chromosome"/>
</dbReference>
<organism evidence="1 2">
    <name type="scientific">Shewanella dokdonensis</name>
    <dbReference type="NCBI Taxonomy" id="712036"/>
    <lineage>
        <taxon>Bacteria</taxon>
        <taxon>Pseudomonadati</taxon>
        <taxon>Pseudomonadota</taxon>
        <taxon>Gammaproteobacteria</taxon>
        <taxon>Alteromonadales</taxon>
        <taxon>Shewanellaceae</taxon>
        <taxon>Shewanella</taxon>
    </lineage>
</organism>
<keyword evidence="2" id="KW-1185">Reference proteome</keyword>
<dbReference type="RefSeq" id="WP_213681929.1">
    <property type="nucleotide sequence ID" value="NZ_CP074572.1"/>
</dbReference>